<comment type="caution">
    <text evidence="3">The sequence shown here is derived from an EMBL/GenBank/DDBJ whole genome shotgun (WGS) entry which is preliminary data.</text>
</comment>
<dbReference type="InterPro" id="IPR003329">
    <property type="entry name" value="Cytidylyl_trans"/>
</dbReference>
<evidence type="ECO:0000313" key="3">
    <source>
        <dbReference type="EMBL" id="EJX09032.1"/>
    </source>
</evidence>
<accession>J9GM69</accession>
<dbReference type="GO" id="GO:0008690">
    <property type="term" value="F:3-deoxy-manno-octulosonate cytidylyltransferase activity"/>
    <property type="evidence" value="ECO:0007669"/>
    <property type="project" value="TreeGrafter"/>
</dbReference>
<evidence type="ECO:0000256" key="2">
    <source>
        <dbReference type="ARBA" id="ARBA00022695"/>
    </source>
</evidence>
<proteinExistence type="predicted"/>
<protein>
    <submittedName>
        <fullName evidence="3">3-deoxy-D-manno-octulosonate cytidylyltransferase</fullName>
    </submittedName>
</protein>
<feature type="non-terminal residue" evidence="3">
    <location>
        <position position="49"/>
    </location>
</feature>
<name>J9GM69_9ZZZZ</name>
<dbReference type="PANTHER" id="PTHR42866:SF2">
    <property type="entry name" value="3-DEOXY-MANNO-OCTULOSONATE CYTIDYLYLTRANSFERASE, MITOCHONDRIAL"/>
    <property type="match status" value="1"/>
</dbReference>
<gene>
    <name evidence="3" type="ORF">EVA_02857</name>
</gene>
<dbReference type="Pfam" id="PF02348">
    <property type="entry name" value="CTP_transf_3"/>
    <property type="match status" value="1"/>
</dbReference>
<keyword evidence="2 3" id="KW-0548">Nucleotidyltransferase</keyword>
<reference evidence="3" key="1">
    <citation type="journal article" date="2012" name="PLoS ONE">
        <title>Gene sets for utilization of primary and secondary nutrition supplies in the distal gut of endangered iberian lynx.</title>
        <authorList>
            <person name="Alcaide M."/>
            <person name="Messina E."/>
            <person name="Richter M."/>
            <person name="Bargiela R."/>
            <person name="Peplies J."/>
            <person name="Huws S.A."/>
            <person name="Newbold C.J."/>
            <person name="Golyshin P.N."/>
            <person name="Simon M.A."/>
            <person name="Lopez G."/>
            <person name="Yakimov M.M."/>
            <person name="Ferrer M."/>
        </authorList>
    </citation>
    <scope>NUCLEOTIDE SEQUENCE</scope>
</reference>
<evidence type="ECO:0000256" key="1">
    <source>
        <dbReference type="ARBA" id="ARBA00022679"/>
    </source>
</evidence>
<dbReference type="SUPFAM" id="SSF53448">
    <property type="entry name" value="Nucleotide-diphospho-sugar transferases"/>
    <property type="match status" value="1"/>
</dbReference>
<dbReference type="PANTHER" id="PTHR42866">
    <property type="entry name" value="3-DEOXY-MANNO-OCTULOSONATE CYTIDYLYLTRANSFERASE"/>
    <property type="match status" value="1"/>
</dbReference>
<keyword evidence="1 3" id="KW-0808">Transferase</keyword>
<dbReference type="GO" id="GO:0005829">
    <property type="term" value="C:cytosol"/>
    <property type="evidence" value="ECO:0007669"/>
    <property type="project" value="TreeGrafter"/>
</dbReference>
<dbReference type="AlphaFoldDB" id="J9GM69"/>
<sequence>MKFLALIPARYASTRFPAKPLATLGGKPIIQRVYERVARVFPDVCVATD</sequence>
<dbReference type="Gene3D" id="3.90.550.10">
    <property type="entry name" value="Spore Coat Polysaccharide Biosynthesis Protein SpsA, Chain A"/>
    <property type="match status" value="1"/>
</dbReference>
<dbReference type="InterPro" id="IPR029044">
    <property type="entry name" value="Nucleotide-diphossugar_trans"/>
</dbReference>
<organism evidence="3">
    <name type="scientific">gut metagenome</name>
    <dbReference type="NCBI Taxonomy" id="749906"/>
    <lineage>
        <taxon>unclassified sequences</taxon>
        <taxon>metagenomes</taxon>
        <taxon>organismal metagenomes</taxon>
    </lineage>
</organism>
<dbReference type="EMBL" id="AMCI01000481">
    <property type="protein sequence ID" value="EJX09032.1"/>
    <property type="molecule type" value="Genomic_DNA"/>
</dbReference>